<feature type="active site" description="Proton donor/acceptor" evidence="10">
    <location>
        <position position="277"/>
    </location>
</feature>
<keyword evidence="5" id="KW-0479">Metal-binding</keyword>
<keyword evidence="8" id="KW-0862">Zinc</keyword>
<dbReference type="AlphaFoldDB" id="A0A5N4AE96"/>
<evidence type="ECO:0000256" key="5">
    <source>
        <dbReference type="ARBA" id="ARBA00022723"/>
    </source>
</evidence>
<dbReference type="SUPFAM" id="SSF53187">
    <property type="entry name" value="Zn-dependent exopeptidases"/>
    <property type="match status" value="1"/>
</dbReference>
<comment type="cofactor">
    <cofactor evidence="1">
        <name>Zn(2+)</name>
        <dbReference type="ChEBI" id="CHEBI:29105"/>
    </cofactor>
</comment>
<dbReference type="OrthoDB" id="3626597at2759"/>
<keyword evidence="3" id="KW-0121">Carboxypeptidase</keyword>
<keyword evidence="4" id="KW-0645">Protease</keyword>
<dbReference type="SMART" id="SM00631">
    <property type="entry name" value="Zn_pept"/>
    <property type="match status" value="1"/>
</dbReference>
<dbReference type="FunFam" id="3.40.630.10:FF:000084">
    <property type="entry name" value="Carboxypeptidase B2"/>
    <property type="match status" value="1"/>
</dbReference>
<evidence type="ECO:0000256" key="1">
    <source>
        <dbReference type="ARBA" id="ARBA00001947"/>
    </source>
</evidence>
<keyword evidence="6" id="KW-0732">Signal</keyword>
<comment type="similarity">
    <text evidence="2 10">Belongs to the peptidase M14 family.</text>
</comment>
<evidence type="ECO:0000256" key="7">
    <source>
        <dbReference type="ARBA" id="ARBA00022801"/>
    </source>
</evidence>
<dbReference type="InParanoid" id="A0A5N4AE96"/>
<sequence length="338" mass="39138">MNPKYKKLHKKMQKCFQTSFPRYNQILRYTDLLPILYPCNVRVEKIGMSLQGRPIRMLVLQADATRPKQGAMIEAGIHAREWLAHSTILYIIDKLLATKTMLNYMDFYIIPCVNPDGYEYTHTSCRLWRKNLNHNNSKDVKKWGVDLNRNFPVAFGHEGSSRHRDSARYHGASALSEPETQSLANALGKYSCRVRLYISLHCFGHLIMYPWSHTTDSLWDERDLLNCAVAAQKAMKCNTPKSKFTVGQLSKAMYIASGTTTDYVRRVHKVKFAYTIELHKRGRSGFEPQRSDILKVGKETFAGIEAMVKYVHKFYTFHACKRKRSASCNDLAKRCRYF</sequence>
<evidence type="ECO:0000313" key="13">
    <source>
        <dbReference type="Proteomes" id="UP000327044"/>
    </source>
</evidence>
<dbReference type="EMBL" id="VVIM01000008">
    <property type="protein sequence ID" value="KAB0795653.1"/>
    <property type="molecule type" value="Genomic_DNA"/>
</dbReference>
<dbReference type="Proteomes" id="UP000327044">
    <property type="component" value="Unassembled WGS sequence"/>
</dbReference>
<keyword evidence="7" id="KW-0378">Hydrolase</keyword>
<dbReference type="GO" id="GO:0008270">
    <property type="term" value="F:zinc ion binding"/>
    <property type="evidence" value="ECO:0007669"/>
    <property type="project" value="InterPro"/>
</dbReference>
<feature type="domain" description="Peptidase M14" evidence="11">
    <location>
        <begin position="19"/>
        <end position="311"/>
    </location>
</feature>
<evidence type="ECO:0000256" key="8">
    <source>
        <dbReference type="ARBA" id="ARBA00022833"/>
    </source>
</evidence>
<keyword evidence="9" id="KW-0482">Metalloprotease</keyword>
<evidence type="ECO:0000256" key="10">
    <source>
        <dbReference type="PROSITE-ProRule" id="PRU01379"/>
    </source>
</evidence>
<dbReference type="PANTHER" id="PTHR11705">
    <property type="entry name" value="PROTEASE FAMILY M14 CARBOXYPEPTIDASE A,B"/>
    <property type="match status" value="1"/>
</dbReference>
<comment type="caution">
    <text evidence="12">The sequence shown here is derived from an EMBL/GenBank/DDBJ whole genome shotgun (WGS) entry which is preliminary data.</text>
</comment>
<evidence type="ECO:0000313" key="12">
    <source>
        <dbReference type="EMBL" id="KAB0795653.1"/>
    </source>
</evidence>
<dbReference type="GO" id="GO:0004181">
    <property type="term" value="F:metallocarboxypeptidase activity"/>
    <property type="evidence" value="ECO:0007669"/>
    <property type="project" value="InterPro"/>
</dbReference>
<dbReference type="GO" id="GO:0005615">
    <property type="term" value="C:extracellular space"/>
    <property type="evidence" value="ECO:0007669"/>
    <property type="project" value="TreeGrafter"/>
</dbReference>
<evidence type="ECO:0000256" key="9">
    <source>
        <dbReference type="ARBA" id="ARBA00023049"/>
    </source>
</evidence>
<dbReference type="GO" id="GO:0006508">
    <property type="term" value="P:proteolysis"/>
    <property type="evidence" value="ECO:0007669"/>
    <property type="project" value="UniProtKB-KW"/>
</dbReference>
<evidence type="ECO:0000256" key="4">
    <source>
        <dbReference type="ARBA" id="ARBA00022670"/>
    </source>
</evidence>
<dbReference type="Pfam" id="PF00246">
    <property type="entry name" value="Peptidase_M14"/>
    <property type="match status" value="1"/>
</dbReference>
<proteinExistence type="inferred from homology"/>
<protein>
    <recommendedName>
        <fullName evidence="11">Peptidase M14 domain-containing protein</fullName>
    </recommendedName>
</protein>
<evidence type="ECO:0000256" key="2">
    <source>
        <dbReference type="ARBA" id="ARBA00005988"/>
    </source>
</evidence>
<evidence type="ECO:0000256" key="6">
    <source>
        <dbReference type="ARBA" id="ARBA00022729"/>
    </source>
</evidence>
<keyword evidence="13" id="KW-1185">Reference proteome</keyword>
<evidence type="ECO:0000256" key="3">
    <source>
        <dbReference type="ARBA" id="ARBA00022645"/>
    </source>
</evidence>
<dbReference type="PRINTS" id="PR00765">
    <property type="entry name" value="CRBOXYPTASEA"/>
</dbReference>
<dbReference type="PROSITE" id="PS52035">
    <property type="entry name" value="PEPTIDASE_M14"/>
    <property type="match status" value="1"/>
</dbReference>
<name>A0A5N4AE96_PHOPY</name>
<organism evidence="12 13">
    <name type="scientific">Photinus pyralis</name>
    <name type="common">Common eastern firefly</name>
    <name type="synonym">Lampyris pyralis</name>
    <dbReference type="NCBI Taxonomy" id="7054"/>
    <lineage>
        <taxon>Eukaryota</taxon>
        <taxon>Metazoa</taxon>
        <taxon>Ecdysozoa</taxon>
        <taxon>Arthropoda</taxon>
        <taxon>Hexapoda</taxon>
        <taxon>Insecta</taxon>
        <taxon>Pterygota</taxon>
        <taxon>Neoptera</taxon>
        <taxon>Endopterygota</taxon>
        <taxon>Coleoptera</taxon>
        <taxon>Polyphaga</taxon>
        <taxon>Elateriformia</taxon>
        <taxon>Elateroidea</taxon>
        <taxon>Lampyridae</taxon>
        <taxon>Lampyrinae</taxon>
        <taxon>Photinus</taxon>
    </lineage>
</organism>
<dbReference type="Gene3D" id="3.40.630.10">
    <property type="entry name" value="Zn peptidases"/>
    <property type="match status" value="1"/>
</dbReference>
<evidence type="ECO:0000259" key="11">
    <source>
        <dbReference type="PROSITE" id="PS52035"/>
    </source>
</evidence>
<reference evidence="12 13" key="1">
    <citation type="journal article" date="2018" name="Elife">
        <title>Firefly genomes illuminate parallel origins of bioluminescence in beetles.</title>
        <authorList>
            <person name="Fallon T.R."/>
            <person name="Lower S.E."/>
            <person name="Chang C.H."/>
            <person name="Bessho-Uehara M."/>
            <person name="Martin G.J."/>
            <person name="Bewick A.J."/>
            <person name="Behringer M."/>
            <person name="Debat H.J."/>
            <person name="Wong I."/>
            <person name="Day J.C."/>
            <person name="Suvorov A."/>
            <person name="Silva C.J."/>
            <person name="Stanger-Hall K.F."/>
            <person name="Hall D.W."/>
            <person name="Schmitz R.J."/>
            <person name="Nelson D.R."/>
            <person name="Lewis S.M."/>
            <person name="Shigenobu S."/>
            <person name="Bybee S.M."/>
            <person name="Larracuente A.M."/>
            <person name="Oba Y."/>
            <person name="Weng J.K."/>
        </authorList>
    </citation>
    <scope>NUCLEOTIDE SEQUENCE [LARGE SCALE GENOMIC DNA]</scope>
    <source>
        <strain evidence="12">1611_PpyrPB1</strain>
        <tissue evidence="12">Whole body</tissue>
    </source>
</reference>
<dbReference type="PANTHER" id="PTHR11705:SF143">
    <property type="entry name" value="SLL0236 PROTEIN"/>
    <property type="match status" value="1"/>
</dbReference>
<gene>
    <name evidence="12" type="ORF">PPYR_12492</name>
</gene>
<accession>A0A5N4AE96</accession>
<dbReference type="InterPro" id="IPR000834">
    <property type="entry name" value="Peptidase_M14"/>
</dbReference>